<feature type="domain" description="Reverse transcriptase zinc-binding" evidence="3">
    <location>
        <begin position="479"/>
        <end position="546"/>
    </location>
</feature>
<feature type="compositionally biased region" description="Basic and acidic residues" evidence="1">
    <location>
        <begin position="696"/>
        <end position="706"/>
    </location>
</feature>
<feature type="region of interest" description="Disordered" evidence="1">
    <location>
        <begin position="651"/>
        <end position="706"/>
    </location>
</feature>
<reference evidence="4 5" key="1">
    <citation type="submission" date="2024-09" db="EMBL/GenBank/DDBJ databases">
        <title>Chromosome-scale assembly of Riccia sorocarpa.</title>
        <authorList>
            <person name="Paukszto L."/>
        </authorList>
    </citation>
    <scope>NUCLEOTIDE SEQUENCE [LARGE SCALE GENOMIC DNA]</scope>
    <source>
        <strain evidence="4">LP-2024</strain>
        <tissue evidence="4">Aerial parts of the thallus</tissue>
    </source>
</reference>
<evidence type="ECO:0000259" key="2">
    <source>
        <dbReference type="Pfam" id="PF00078"/>
    </source>
</evidence>
<dbReference type="InterPro" id="IPR026960">
    <property type="entry name" value="RVT-Znf"/>
</dbReference>
<protein>
    <recommendedName>
        <fullName evidence="6">Reverse transcriptase domain-containing protein</fullName>
    </recommendedName>
</protein>
<name>A0ABD3GG04_9MARC</name>
<evidence type="ECO:0000313" key="4">
    <source>
        <dbReference type="EMBL" id="KAL3676811.1"/>
    </source>
</evidence>
<proteinExistence type="predicted"/>
<evidence type="ECO:0008006" key="6">
    <source>
        <dbReference type="Google" id="ProtNLM"/>
    </source>
</evidence>
<evidence type="ECO:0000259" key="3">
    <source>
        <dbReference type="Pfam" id="PF13966"/>
    </source>
</evidence>
<dbReference type="EMBL" id="JBJQOH010000008">
    <property type="protein sequence ID" value="KAL3676811.1"/>
    <property type="molecule type" value="Genomic_DNA"/>
</dbReference>
<feature type="domain" description="Reverse transcriptase" evidence="2">
    <location>
        <begin position="2"/>
        <end position="243"/>
    </location>
</feature>
<dbReference type="PANTHER" id="PTHR31635:SF196">
    <property type="entry name" value="REVERSE TRANSCRIPTASE DOMAIN-CONTAINING PROTEIN-RELATED"/>
    <property type="match status" value="1"/>
</dbReference>
<keyword evidence="5" id="KW-1185">Reference proteome</keyword>
<organism evidence="4 5">
    <name type="scientific">Riccia sorocarpa</name>
    <dbReference type="NCBI Taxonomy" id="122646"/>
    <lineage>
        <taxon>Eukaryota</taxon>
        <taxon>Viridiplantae</taxon>
        <taxon>Streptophyta</taxon>
        <taxon>Embryophyta</taxon>
        <taxon>Marchantiophyta</taxon>
        <taxon>Marchantiopsida</taxon>
        <taxon>Marchantiidae</taxon>
        <taxon>Marchantiales</taxon>
        <taxon>Ricciaceae</taxon>
        <taxon>Riccia</taxon>
    </lineage>
</organism>
<dbReference type="CDD" id="cd01650">
    <property type="entry name" value="RT_nLTR_like"/>
    <property type="match status" value="1"/>
</dbReference>
<accession>A0ABD3GG04</accession>
<dbReference type="PANTHER" id="PTHR31635">
    <property type="entry name" value="REVERSE TRANSCRIPTASE DOMAIN-CONTAINING PROTEIN-RELATED"/>
    <property type="match status" value="1"/>
</dbReference>
<comment type="caution">
    <text evidence="4">The sequence shown here is derived from an EMBL/GenBank/DDBJ whole genome shotgun (WGS) entry which is preliminary data.</text>
</comment>
<sequence>MLNTGYKIISKLIANRLREVIGSVVDKEQKGFIKDRSITDNVQNYLICQEWAQVDQQPTLFVKLDFENFKAYDRVNHKYLWETMEAMGFCSDFTTFVKGLVQGSTSKIHVNGQFSEDIQIERGVKQGCPLAPLLFALSTQPVMGILAQKQVERKLTGLTLCGNRQALHNLFADDTGVMLKADPENFSELQNAISLYEEISGAKLNMVKSTIIPIAMTTTPEWLQGFGCYIARDGEVIRYLGHSIGRNVKETQKCDYILGKLQRRLGSWTYRMLSFAGRMIVMKHILKAMPNLFFTCLTLNQKALDRLEAVSRKFLWGLNASGGNKIPLIAWNELGKAKNDGARNRKHWSATMILISQDLKRIPKTQTLTGYLGAWNEARNYLRIRPEDFCLEGWSPTTFYIDTLVAQGRIQQAEAVTVRKVTKREHLETVGRWADWAWGQNHNRPLGELEEQAVHIVFDRGRDYLNRKWGTADNARRWAKRFTKLWKSYLPPGDKIWMWKVFLQGLPTMDRAQKWGHGDGMCARCGIACETVDHLFWNCQAARKKWRDVEYLAEGLEASPPLTNNWIEAWDMAFRKSIACYLTFTACMKAIWTERNHKTYAGTNIHIPLAVSLKLATTMVKAKLQGIREEDRNRRMLLEALDCLKSLTSRLRNEQTEEPPLTAISPETQDIDSRDGEGNEHSQEGGDSTRTDGNLEEVRRATETGG</sequence>
<evidence type="ECO:0000313" key="5">
    <source>
        <dbReference type="Proteomes" id="UP001633002"/>
    </source>
</evidence>
<dbReference type="Proteomes" id="UP001633002">
    <property type="component" value="Unassembled WGS sequence"/>
</dbReference>
<evidence type="ECO:0000256" key="1">
    <source>
        <dbReference type="SAM" id="MobiDB-lite"/>
    </source>
</evidence>
<feature type="compositionally biased region" description="Basic and acidic residues" evidence="1">
    <location>
        <begin position="671"/>
        <end position="690"/>
    </location>
</feature>
<dbReference type="Pfam" id="PF00078">
    <property type="entry name" value="RVT_1"/>
    <property type="match status" value="1"/>
</dbReference>
<dbReference type="Pfam" id="PF13966">
    <property type="entry name" value="zf-RVT"/>
    <property type="match status" value="1"/>
</dbReference>
<dbReference type="InterPro" id="IPR000477">
    <property type="entry name" value="RT_dom"/>
</dbReference>
<gene>
    <name evidence="4" type="ORF">R1sor_026759</name>
</gene>
<dbReference type="AlphaFoldDB" id="A0ABD3GG04"/>